<feature type="region of interest" description="Disordered" evidence="1">
    <location>
        <begin position="183"/>
        <end position="411"/>
    </location>
</feature>
<dbReference type="EMBL" id="CP144062">
    <property type="protein sequence ID" value="WWD21863.1"/>
    <property type="molecule type" value="Genomic_DNA"/>
</dbReference>
<feature type="compositionally biased region" description="Gly residues" evidence="1">
    <location>
        <begin position="221"/>
        <end position="232"/>
    </location>
</feature>
<feature type="compositionally biased region" description="Polar residues" evidence="1">
    <location>
        <begin position="197"/>
        <end position="213"/>
    </location>
</feature>
<dbReference type="AlphaFoldDB" id="A0A5M6BUA7"/>
<dbReference type="RefSeq" id="XP_031858709.1">
    <property type="nucleotide sequence ID" value="XM_032007067.1"/>
</dbReference>
<feature type="compositionally biased region" description="Low complexity" evidence="1">
    <location>
        <begin position="7"/>
        <end position="26"/>
    </location>
</feature>
<name>A0A5M6BUA7_9TREE</name>
<evidence type="ECO:0000313" key="2">
    <source>
        <dbReference type="EMBL" id="WWD21863.1"/>
    </source>
</evidence>
<evidence type="ECO:0000256" key="1">
    <source>
        <dbReference type="SAM" id="MobiDB-lite"/>
    </source>
</evidence>
<protein>
    <submittedName>
        <fullName evidence="2">Uncharacterized protein</fullName>
    </submittedName>
</protein>
<feature type="region of interest" description="Disordered" evidence="1">
    <location>
        <begin position="1"/>
        <end position="46"/>
    </location>
</feature>
<accession>A0A5M6BUA7</accession>
<dbReference type="OrthoDB" id="2565257at2759"/>
<feature type="compositionally biased region" description="Basic and acidic residues" evidence="1">
    <location>
        <begin position="233"/>
        <end position="261"/>
    </location>
</feature>
<feature type="compositionally biased region" description="Polar residues" evidence="1">
    <location>
        <begin position="278"/>
        <end position="291"/>
    </location>
</feature>
<feature type="compositionally biased region" description="Acidic residues" evidence="1">
    <location>
        <begin position="477"/>
        <end position="487"/>
    </location>
</feature>
<keyword evidence="3" id="KW-1185">Reference proteome</keyword>
<sequence>MPPTPPSASSSSSTTSTLTRPKSSSSIHPFPYHSRDTRRPSQPHPLMIALSGWPEAVYVSADRMEWERKRSSRAGTPPQVYDGVMMDTAKISTAKSHPSILSPISTAAPITTTAVVTPPAPFHHQEKQYPTSTNSNGQTKHHARAQSIPTPTAPTAAPPPSLSIFSTVCPHLLDPSLGPCPFQTHPHDIRGMFPPTSHLSKSPPNTRRGTQLPSSTSANGSGNGNGDGSGGGVDRREQQAVGRDGDEGESKCSPQEKDRMDMPPPPTPSSQGRPSSPNPLSQSQFMKQTYPSSSSSSSSSSNKSRSRRKGTFNDPRYMATSSILHKGRALPVVPSWTTSGSTSTPSSTATNGQSSPKPIIAVSSLMDIDQPTITTAPRARVHVPSTNAARFADITSSTPSPPPPSSPTTKVAVVARAEQVGRGGRDIRLGKGGYVLRATPEIYPPQLSTTPSNGTINKSSKLEISESTRDVSPQVGNDDEDVKMEED</sequence>
<feature type="compositionally biased region" description="Basic and acidic residues" evidence="1">
    <location>
        <begin position="460"/>
        <end position="469"/>
    </location>
</feature>
<feature type="compositionally biased region" description="Polar residues" evidence="1">
    <location>
        <begin position="446"/>
        <end position="459"/>
    </location>
</feature>
<dbReference type="KEGG" id="ksn:43591235"/>
<dbReference type="GeneID" id="43591235"/>
<evidence type="ECO:0000313" key="3">
    <source>
        <dbReference type="Proteomes" id="UP000322225"/>
    </source>
</evidence>
<dbReference type="Proteomes" id="UP000322225">
    <property type="component" value="Chromosome 12"/>
</dbReference>
<feature type="compositionally biased region" description="Low complexity" evidence="1">
    <location>
        <begin position="292"/>
        <end position="303"/>
    </location>
</feature>
<organism evidence="2 3">
    <name type="scientific">Kwoniella shandongensis</name>
    <dbReference type="NCBI Taxonomy" id="1734106"/>
    <lineage>
        <taxon>Eukaryota</taxon>
        <taxon>Fungi</taxon>
        <taxon>Dikarya</taxon>
        <taxon>Basidiomycota</taxon>
        <taxon>Agaricomycotina</taxon>
        <taxon>Tremellomycetes</taxon>
        <taxon>Tremellales</taxon>
        <taxon>Cryptococcaceae</taxon>
        <taxon>Kwoniella</taxon>
    </lineage>
</organism>
<reference evidence="2" key="2">
    <citation type="submission" date="2024-01" db="EMBL/GenBank/DDBJ databases">
        <title>Comparative genomics of Cryptococcus and Kwoniella reveals pathogenesis evolution and contrasting modes of karyotype evolution via chromosome fusion or intercentromeric recombination.</title>
        <authorList>
            <person name="Coelho M.A."/>
            <person name="David-Palma M."/>
            <person name="Shea T."/>
            <person name="Bowers K."/>
            <person name="McGinley-Smith S."/>
            <person name="Mohammad A.W."/>
            <person name="Gnirke A."/>
            <person name="Yurkov A.M."/>
            <person name="Nowrousian M."/>
            <person name="Sun S."/>
            <person name="Cuomo C.A."/>
            <person name="Heitman J."/>
        </authorList>
    </citation>
    <scope>NUCLEOTIDE SEQUENCE</scope>
    <source>
        <strain evidence="2">CBS 12478</strain>
    </source>
</reference>
<feature type="region of interest" description="Disordered" evidence="1">
    <location>
        <begin position="443"/>
        <end position="487"/>
    </location>
</feature>
<feature type="compositionally biased region" description="Low complexity" evidence="1">
    <location>
        <begin position="335"/>
        <end position="350"/>
    </location>
</feature>
<reference evidence="2" key="1">
    <citation type="submission" date="2017-08" db="EMBL/GenBank/DDBJ databases">
        <authorList>
            <person name="Cuomo C."/>
            <person name="Billmyre B."/>
            <person name="Heitman J."/>
        </authorList>
    </citation>
    <scope>NUCLEOTIDE SEQUENCE</scope>
    <source>
        <strain evidence="2">CBS 12478</strain>
    </source>
</reference>
<proteinExistence type="predicted"/>
<feature type="region of interest" description="Disordered" evidence="1">
    <location>
        <begin position="121"/>
        <end position="159"/>
    </location>
</feature>
<gene>
    <name evidence="2" type="ORF">CI109_106351</name>
</gene>
<feature type="compositionally biased region" description="Polar residues" evidence="1">
    <location>
        <begin position="128"/>
        <end position="138"/>
    </location>
</feature>